<evidence type="ECO:0000256" key="7">
    <source>
        <dbReference type="ARBA" id="ARBA00037050"/>
    </source>
</evidence>
<comment type="similarity">
    <text evidence="8">Belongs to the TDD superfamily. DTWD1 family.</text>
</comment>
<evidence type="ECO:0000256" key="4">
    <source>
        <dbReference type="ARBA" id="ARBA00022691"/>
    </source>
</evidence>
<dbReference type="GeneID" id="17324604"/>
<protein>
    <recommendedName>
        <fullName evidence="9">tRNA-uridine aminocarboxypropyltransferase 1</fullName>
        <ecNumber evidence="2">2.5.1.25</ecNumber>
    </recommendedName>
    <alternativeName>
        <fullName evidence="10">DTW domain-containing protein 1</fullName>
    </alternativeName>
</protein>
<dbReference type="InterPro" id="IPR051521">
    <property type="entry name" value="tRNA_Mod/Golgi_Maint"/>
</dbReference>
<accession>R7QI40</accession>
<proteinExistence type="inferred from homology"/>
<evidence type="ECO:0000256" key="1">
    <source>
        <dbReference type="ARBA" id="ARBA00004123"/>
    </source>
</evidence>
<dbReference type="Proteomes" id="UP000012073">
    <property type="component" value="Unassembled WGS sequence"/>
</dbReference>
<reference evidence="14" key="1">
    <citation type="journal article" date="2013" name="Proc. Natl. Acad. Sci. U.S.A.">
        <title>Genome structure and metabolic features in the red seaweed Chondrus crispus shed light on evolution of the Archaeplastida.</title>
        <authorList>
            <person name="Collen J."/>
            <person name="Porcel B."/>
            <person name="Carre W."/>
            <person name="Ball S.G."/>
            <person name="Chaparro C."/>
            <person name="Tonon T."/>
            <person name="Barbeyron T."/>
            <person name="Michel G."/>
            <person name="Noel B."/>
            <person name="Valentin K."/>
            <person name="Elias M."/>
            <person name="Artiguenave F."/>
            <person name="Arun A."/>
            <person name="Aury J.M."/>
            <person name="Barbosa-Neto J.F."/>
            <person name="Bothwell J.H."/>
            <person name="Bouget F.Y."/>
            <person name="Brillet L."/>
            <person name="Cabello-Hurtado F."/>
            <person name="Capella-Gutierrez S."/>
            <person name="Charrier B."/>
            <person name="Cladiere L."/>
            <person name="Cock J.M."/>
            <person name="Coelho S.M."/>
            <person name="Colleoni C."/>
            <person name="Czjzek M."/>
            <person name="Da Silva C."/>
            <person name="Delage L."/>
            <person name="Denoeud F."/>
            <person name="Deschamps P."/>
            <person name="Dittami S.M."/>
            <person name="Gabaldon T."/>
            <person name="Gachon C.M."/>
            <person name="Groisillier A."/>
            <person name="Herve C."/>
            <person name="Jabbari K."/>
            <person name="Katinka M."/>
            <person name="Kloareg B."/>
            <person name="Kowalczyk N."/>
            <person name="Labadie K."/>
            <person name="Leblanc C."/>
            <person name="Lopez P.J."/>
            <person name="McLachlan D.H."/>
            <person name="Meslet-Cladiere L."/>
            <person name="Moustafa A."/>
            <person name="Nehr Z."/>
            <person name="Nyvall Collen P."/>
            <person name="Panaud O."/>
            <person name="Partensky F."/>
            <person name="Poulain J."/>
            <person name="Rensing S.A."/>
            <person name="Rousvoal S."/>
            <person name="Samson G."/>
            <person name="Symeonidi A."/>
            <person name="Weissenbach J."/>
            <person name="Zambounis A."/>
            <person name="Wincker P."/>
            <person name="Boyen C."/>
        </authorList>
    </citation>
    <scope>NUCLEOTIDE SEQUENCE [LARGE SCALE GENOMIC DNA]</scope>
    <source>
        <strain evidence="14">cv. Stackhouse</strain>
    </source>
</reference>
<dbReference type="GO" id="GO:0016432">
    <property type="term" value="F:tRNA-uridine aminocarboxypropyltransferase activity"/>
    <property type="evidence" value="ECO:0007669"/>
    <property type="project" value="UniProtKB-EC"/>
</dbReference>
<name>R7QI40_CHOCR</name>
<evidence type="ECO:0000256" key="5">
    <source>
        <dbReference type="ARBA" id="ARBA00022694"/>
    </source>
</evidence>
<dbReference type="PANTHER" id="PTHR15627:SF8">
    <property type="entry name" value="TRNA-URIDINE AMINOCARBOXYPROPYLTRANSFERASE 1"/>
    <property type="match status" value="1"/>
</dbReference>
<dbReference type="STRING" id="2769.R7QI40"/>
<keyword evidence="4" id="KW-0949">S-adenosyl-L-methionine</keyword>
<comment type="catalytic activity">
    <reaction evidence="11">
        <text>a uridine in tRNA + S-adenosyl-L-methionine = a 3-[(3S)-3-amino-3-carboxypropyl]uridine in tRNA + S-methyl-5'-thioadenosine + H(+)</text>
        <dbReference type="Rhea" id="RHEA:62432"/>
        <dbReference type="Rhea" id="RHEA-COMP:13339"/>
        <dbReference type="Rhea" id="RHEA-COMP:16092"/>
        <dbReference type="ChEBI" id="CHEBI:15378"/>
        <dbReference type="ChEBI" id="CHEBI:17509"/>
        <dbReference type="ChEBI" id="CHEBI:59789"/>
        <dbReference type="ChEBI" id="CHEBI:65315"/>
        <dbReference type="ChEBI" id="CHEBI:82930"/>
        <dbReference type="EC" id="2.5.1.25"/>
    </reaction>
</comment>
<dbReference type="RefSeq" id="XP_005716894.1">
    <property type="nucleotide sequence ID" value="XM_005716837.1"/>
</dbReference>
<keyword evidence="6" id="KW-0539">Nucleus</keyword>
<evidence type="ECO:0000256" key="2">
    <source>
        <dbReference type="ARBA" id="ARBA00012386"/>
    </source>
</evidence>
<dbReference type="PANTHER" id="PTHR15627">
    <property type="entry name" value="NATURAL KILLER CELL-SPECIFIC ANTIGEN KLIP1"/>
    <property type="match status" value="1"/>
</dbReference>
<evidence type="ECO:0000256" key="9">
    <source>
        <dbReference type="ARBA" id="ARBA00039242"/>
    </source>
</evidence>
<dbReference type="KEGG" id="ccp:CHC_T00005254001"/>
<dbReference type="GO" id="GO:0008033">
    <property type="term" value="P:tRNA processing"/>
    <property type="evidence" value="ECO:0007669"/>
    <property type="project" value="UniProtKB-KW"/>
</dbReference>
<evidence type="ECO:0000256" key="8">
    <source>
        <dbReference type="ARBA" id="ARBA00038290"/>
    </source>
</evidence>
<evidence type="ECO:0000313" key="13">
    <source>
        <dbReference type="EMBL" id="CDF37075.1"/>
    </source>
</evidence>
<dbReference type="PhylomeDB" id="R7QI40"/>
<dbReference type="OrthoDB" id="3173at2759"/>
<dbReference type="SMART" id="SM01144">
    <property type="entry name" value="DTW"/>
    <property type="match status" value="1"/>
</dbReference>
<keyword evidence="5" id="KW-0819">tRNA processing</keyword>
<evidence type="ECO:0000259" key="12">
    <source>
        <dbReference type="SMART" id="SM01144"/>
    </source>
</evidence>
<dbReference type="EMBL" id="HG001812">
    <property type="protein sequence ID" value="CDF37075.1"/>
    <property type="molecule type" value="Genomic_DNA"/>
</dbReference>
<comment type="function">
    <text evidence="7">Catalyzes the formation of 3-(3-amino-3-carboxypropyl)uridine (acp3U) at position 20 in the D-loop of several cytoplasmic tRNAs (acp3U(20)).</text>
</comment>
<organism evidence="13 14">
    <name type="scientific">Chondrus crispus</name>
    <name type="common">Carrageen Irish moss</name>
    <name type="synonym">Polymorpha crispa</name>
    <dbReference type="NCBI Taxonomy" id="2769"/>
    <lineage>
        <taxon>Eukaryota</taxon>
        <taxon>Rhodophyta</taxon>
        <taxon>Florideophyceae</taxon>
        <taxon>Rhodymeniophycidae</taxon>
        <taxon>Gigartinales</taxon>
        <taxon>Gigartinaceae</taxon>
        <taxon>Chondrus</taxon>
    </lineage>
</organism>
<sequence>MSDANAESPDGKRPLTSTPSAFSDLALSSHDVLAHSARVACKGGCGKKRRYFCSECVIPLVEPPTAFPALQLPLFVDILQAGGETPQRSTAQHVPLLAPGYAKVWRPFPSCADAFRTEVLEKSADGSVAVLFPSDDALSPEEALRSLPNLKRIIVMDSSWTKSVLLMRDPCLRGLPHVSLPAGRGTRFWRYAPKRSEHSEYFNPDKVGSLLSTVESVHRFCDSYNQAKGIGPGACDDLLWLFAFLHGRVREVYENAPGKRQRIMRKSKGLLEQFIPQLFTCRSVQKSLTHLAFSSFEQAMAFVPTPFLLGKSKGAPPRCANLTRMSAAPDGEVRLSRRAVVSGATAAALLQMTPTFLPKPAGATVDIDIERFGDKGMLQIGLRA</sequence>
<dbReference type="Pfam" id="PF03942">
    <property type="entry name" value="DTW"/>
    <property type="match status" value="1"/>
</dbReference>
<evidence type="ECO:0000256" key="11">
    <source>
        <dbReference type="ARBA" id="ARBA00048718"/>
    </source>
</evidence>
<keyword evidence="3" id="KW-0808">Transferase</keyword>
<evidence type="ECO:0000256" key="6">
    <source>
        <dbReference type="ARBA" id="ARBA00023242"/>
    </source>
</evidence>
<comment type="subcellular location">
    <subcellularLocation>
        <location evidence="1">Nucleus</location>
    </subcellularLocation>
</comment>
<dbReference type="EC" id="2.5.1.25" evidence="2"/>
<evidence type="ECO:0000256" key="10">
    <source>
        <dbReference type="ARBA" id="ARBA00042508"/>
    </source>
</evidence>
<feature type="domain" description="DTW" evidence="12">
    <location>
        <begin position="49"/>
        <end position="254"/>
    </location>
</feature>
<keyword evidence="14" id="KW-1185">Reference proteome</keyword>
<evidence type="ECO:0000256" key="3">
    <source>
        <dbReference type="ARBA" id="ARBA00022679"/>
    </source>
</evidence>
<dbReference type="GO" id="GO:0005634">
    <property type="term" value="C:nucleus"/>
    <property type="evidence" value="ECO:0007669"/>
    <property type="project" value="UniProtKB-SubCell"/>
</dbReference>
<dbReference type="AlphaFoldDB" id="R7QI40"/>
<gene>
    <name evidence="13" type="ORF">CHC_T00005254001</name>
</gene>
<dbReference type="Gramene" id="CDF37075">
    <property type="protein sequence ID" value="CDF37075"/>
    <property type="gene ID" value="CHC_T00005254001"/>
</dbReference>
<dbReference type="InterPro" id="IPR005636">
    <property type="entry name" value="DTW"/>
</dbReference>
<evidence type="ECO:0000313" key="14">
    <source>
        <dbReference type="Proteomes" id="UP000012073"/>
    </source>
</evidence>